<evidence type="ECO:0000313" key="5">
    <source>
        <dbReference type="Proteomes" id="UP000031036"/>
    </source>
</evidence>
<dbReference type="STRING" id="6265.A0A0B2V6P3"/>
<dbReference type="Pfam" id="PF04818">
    <property type="entry name" value="CID"/>
    <property type="match status" value="1"/>
</dbReference>
<dbReference type="EMBL" id="UYWY01021849">
    <property type="protein sequence ID" value="VDM45017.1"/>
    <property type="molecule type" value="Genomic_DNA"/>
</dbReference>
<dbReference type="Gene3D" id="1.25.40.90">
    <property type="match status" value="1"/>
</dbReference>
<dbReference type="PANTHER" id="PTHR12460">
    <property type="entry name" value="CYCLIN-DEPENDENT KINASE INHIBITOR-RELATED PROTEIN"/>
    <property type="match status" value="1"/>
</dbReference>
<feature type="compositionally biased region" description="Basic and acidic residues" evidence="1">
    <location>
        <begin position="755"/>
        <end position="773"/>
    </location>
</feature>
<evidence type="ECO:0000313" key="3">
    <source>
        <dbReference type="EMBL" id="KHN76650.1"/>
    </source>
</evidence>
<dbReference type="OrthoDB" id="10069473at2759"/>
<feature type="compositionally biased region" description="Basic and acidic residues" evidence="1">
    <location>
        <begin position="730"/>
        <end position="747"/>
    </location>
</feature>
<dbReference type="InterPro" id="IPR006569">
    <property type="entry name" value="CID_dom"/>
</dbReference>
<evidence type="ECO:0000313" key="4">
    <source>
        <dbReference type="EMBL" id="VDM45017.1"/>
    </source>
</evidence>
<feature type="region of interest" description="Disordered" evidence="1">
    <location>
        <begin position="718"/>
        <end position="787"/>
    </location>
</feature>
<protein>
    <submittedName>
        <fullName evidence="3">Regulation of nuclear pre-mRNA domain-containing protein 2</fullName>
    </submittedName>
</protein>
<evidence type="ECO:0000256" key="1">
    <source>
        <dbReference type="SAM" id="MobiDB-lite"/>
    </source>
</evidence>
<accession>A0A0B2V6P3</accession>
<gene>
    <name evidence="3" type="primary">RPRD2</name>
    <name evidence="3" type="ORF">Tcan_14966</name>
    <name evidence="4" type="ORF">TCNE_LOCUS13696</name>
</gene>
<feature type="compositionally biased region" description="Pro residues" evidence="1">
    <location>
        <begin position="519"/>
        <end position="529"/>
    </location>
</feature>
<feature type="domain" description="CID" evidence="2">
    <location>
        <begin position="1"/>
        <end position="132"/>
    </location>
</feature>
<feature type="region of interest" description="Disordered" evidence="1">
    <location>
        <begin position="510"/>
        <end position="536"/>
    </location>
</feature>
<dbReference type="OMA" id="YRLVDIW"/>
<dbReference type="Proteomes" id="UP000031036">
    <property type="component" value="Unassembled WGS sequence"/>
</dbReference>
<reference evidence="4" key="2">
    <citation type="submission" date="2018-11" db="EMBL/GenBank/DDBJ databases">
        <authorList>
            <consortium name="Pathogen Informatics"/>
        </authorList>
    </citation>
    <scope>NUCLEOTIDE SEQUENCE [LARGE SCALE GENOMIC DNA]</scope>
</reference>
<dbReference type="PROSITE" id="PS51391">
    <property type="entry name" value="CID"/>
    <property type="match status" value="1"/>
</dbReference>
<dbReference type="GO" id="GO:0000993">
    <property type="term" value="F:RNA polymerase II complex binding"/>
    <property type="evidence" value="ECO:0007669"/>
    <property type="project" value="TreeGrafter"/>
</dbReference>
<dbReference type="SMART" id="SM00582">
    <property type="entry name" value="RPR"/>
    <property type="match status" value="1"/>
</dbReference>
<dbReference type="AlphaFoldDB" id="A0A0B2V6P3"/>
<name>A0A0B2V6P3_TOXCA</name>
<proteinExistence type="predicted"/>
<dbReference type="GO" id="GO:0031124">
    <property type="term" value="P:mRNA 3'-end processing"/>
    <property type="evidence" value="ECO:0007669"/>
    <property type="project" value="TreeGrafter"/>
</dbReference>
<keyword evidence="5" id="KW-1185">Reference proteome</keyword>
<evidence type="ECO:0000259" key="2">
    <source>
        <dbReference type="PROSITE" id="PS51391"/>
    </source>
</evidence>
<dbReference type="CDD" id="cd16981">
    <property type="entry name" value="CID_RPRD_like"/>
    <property type="match status" value="1"/>
</dbReference>
<dbReference type="EMBL" id="JPKZ01002481">
    <property type="protein sequence ID" value="KHN76650.1"/>
    <property type="molecule type" value="Genomic_DNA"/>
</dbReference>
<dbReference type="InterPro" id="IPR008942">
    <property type="entry name" value="ENTH_VHS"/>
</dbReference>
<sequence length="787" mass="84978">MVLSEDIIARRLRAVDHSSESIQTTSMWILHHKDSVAEIVSCWMNVFKTADDALQVALFYVANDVCQKAKKKGDSHALLLAFAPHWISAISHSRNSEMVRKAVTRILDIFDQRQIYSKSQLADMRGSLSDGNETDENALLDFDTASLIREMESYQKGDMVMERAREVLARSDFSFKDKIKSRVKDRRDGEKVLSEIDQSYKKLSDFLEALTKHKGKGEHLAEILDEAKKFYTLQLRDVTVVEDAYRKFGMGISMVRSEVEEMLKTGVYPGASPPRDAPSPTANDDPFVAGVEQAFNQMRKPKDESAESVDMDLEKDDEHIVTDSLHVRTNQSFAGSSEALLRMMEGVTSRAFHASVQSTKTTDPGVAQQAQQDALTASSQLLPRRSISLPSTTMSSVDAKVLPDTSSVTALSQPPAHSIPVTGRLLSQSTAVGLQPTAQDLPLHALGPASMQPSAGLVAHVSDPSRISPQQLGSVAMSTSAAPTQALAQMTPSTPSSTNHLQPLTITQTFSHVGNAGPTPAPMQLPPTNQPVSSQPLPLPQGMTNTLPPPWLLGPPPNVPPLPHFTARPPPTIPAPAVPSCSPITTNLTQPLIVCTQATSPFTEGLRFISSPPMPLSATGVQGTASSPNVPPATSLPPLPMPPPFLGMGAVPPMFPPPIAATSMPPPTVTVAAAATGAQYQVGANASPLLPFPTSFQSPIGSSTYSVASLANSAPVNAVSGKSGEVEGDADIKQRDYQHFSRKRSFERPTSAKRHPSEEHLREEHSRYREEYSRNGSRYESAHRGGR</sequence>
<organism evidence="3 5">
    <name type="scientific">Toxocara canis</name>
    <name type="common">Canine roundworm</name>
    <dbReference type="NCBI Taxonomy" id="6265"/>
    <lineage>
        <taxon>Eukaryota</taxon>
        <taxon>Metazoa</taxon>
        <taxon>Ecdysozoa</taxon>
        <taxon>Nematoda</taxon>
        <taxon>Chromadorea</taxon>
        <taxon>Rhabditida</taxon>
        <taxon>Spirurina</taxon>
        <taxon>Ascaridomorpha</taxon>
        <taxon>Ascaridoidea</taxon>
        <taxon>Toxocaridae</taxon>
        <taxon>Toxocara</taxon>
    </lineage>
</organism>
<feature type="region of interest" description="Disordered" evidence="1">
    <location>
        <begin position="355"/>
        <end position="381"/>
    </location>
</feature>
<dbReference type="SUPFAM" id="SSF48464">
    <property type="entry name" value="ENTH/VHS domain"/>
    <property type="match status" value="1"/>
</dbReference>
<reference evidence="3 5" key="1">
    <citation type="submission" date="2014-11" db="EMBL/GenBank/DDBJ databases">
        <title>Genetic blueprint of the zoonotic pathogen Toxocara canis.</title>
        <authorList>
            <person name="Zhu X.-Q."/>
            <person name="Korhonen P.K."/>
            <person name="Cai H."/>
            <person name="Young N.D."/>
            <person name="Nejsum P."/>
            <person name="von Samson-Himmelstjerna G."/>
            <person name="Boag P.R."/>
            <person name="Tan P."/>
            <person name="Li Q."/>
            <person name="Min J."/>
            <person name="Yang Y."/>
            <person name="Wang X."/>
            <person name="Fang X."/>
            <person name="Hall R.S."/>
            <person name="Hofmann A."/>
            <person name="Sternberg P.W."/>
            <person name="Jex A.R."/>
            <person name="Gasser R.B."/>
        </authorList>
    </citation>
    <scope>NUCLEOTIDE SEQUENCE [LARGE SCALE GENOMIC DNA]</scope>
    <source>
        <strain evidence="3">PN_DK_2014</strain>
    </source>
</reference>
<dbReference type="PANTHER" id="PTHR12460:SF40">
    <property type="entry name" value="REGULATION OF NUCLEAR PRE-MRNA DOMAIN-CONTAINING PROTEIN 2"/>
    <property type="match status" value="1"/>
</dbReference>